<keyword evidence="3" id="KW-0167">Capsid protein</keyword>
<dbReference type="EMBL" id="MW046434">
    <property type="protein sequence ID" value="QTE03823.1"/>
    <property type="molecule type" value="Genomic_DNA"/>
</dbReference>
<sequence length="589" mass="64437">MPVIPYHKYIGPGNSVHNGPPVDSDDSIALEHDLAYEKNENIPEADRHAIHDFIGDWSDTGNIHSVVGALGLSAKRGVESLTGQLYPMPKRTAGHSQDTQIPKTPRHEASSSQDSFISGFDPSQQQMEPDSSQDVGGASLQESLRSGLGGPGGASTGGGSMGTDVGNLFKGTLPSGTSFKRTYNKAYRFMIPASLTAWSTQKVNSNLDYSLYKIGSSAYFPLTQTMFYMSPREFYEIVDHMGSFHIDEVNATVHTKGVRAPFTTQSSSIEVANTNLHIPVQDISPLIDHYPITSTLGDDELGAILRGEELFNAKAAVLNINALPWSTEFTNIPAYAETRMYRNRAIVRQPLPIEGGQYPVGYWTPSWPQTQLFVKKEILGTNYLAPAFKFHCKGGTIWKRTAYKMPYRSSYNDGSSQTVPGVDLFNDDSLIALDANVTQGNRIIGGTQDVRAAQLGLQNWARQGIWGQMQPGETPPSPKGLIIAMYNIRNFQNDVVTDTTSAPNGANSIINCTLEIVLECVMHATGTYIAPIYYGLSSLKPMPDWFHPHLTLDSTTANVYKLYPVRGSNLTGHAIISNVQETNGFDSIK</sequence>
<evidence type="ECO:0000256" key="2">
    <source>
        <dbReference type="ARBA" id="ARBA00022431"/>
    </source>
</evidence>
<evidence type="ECO:0000256" key="5">
    <source>
        <dbReference type="SAM" id="MobiDB-lite"/>
    </source>
</evidence>
<accession>A0A8A4XC69</accession>
<dbReference type="InterPro" id="IPR016184">
    <property type="entry name" value="Capsid/spike_ssDNA_virus"/>
</dbReference>
<protein>
    <submittedName>
        <fullName evidence="7">VP</fullName>
    </submittedName>
</protein>
<feature type="compositionally biased region" description="Gly residues" evidence="5">
    <location>
        <begin position="147"/>
        <end position="161"/>
    </location>
</feature>
<comment type="subcellular location">
    <subcellularLocation>
        <location evidence="1">Virion</location>
    </subcellularLocation>
</comment>
<feature type="region of interest" description="Disordered" evidence="5">
    <location>
        <begin position="86"/>
        <end position="161"/>
    </location>
</feature>
<evidence type="ECO:0000256" key="3">
    <source>
        <dbReference type="ARBA" id="ARBA00022561"/>
    </source>
</evidence>
<feature type="compositionally biased region" description="Polar residues" evidence="5">
    <location>
        <begin position="110"/>
        <end position="144"/>
    </location>
</feature>
<evidence type="ECO:0000256" key="1">
    <source>
        <dbReference type="ARBA" id="ARBA00004328"/>
    </source>
</evidence>
<dbReference type="InterPro" id="IPR013607">
    <property type="entry name" value="Phospholipase_A2-like"/>
</dbReference>
<dbReference type="Pfam" id="PF08398">
    <property type="entry name" value="Phospholip_A2_4"/>
    <property type="match status" value="1"/>
</dbReference>
<reference evidence="7" key="1">
    <citation type="submission" date="2020-09" db="EMBL/GenBank/DDBJ databases">
        <title>Parvovirus dark matter in the feces of wild birds.</title>
        <authorList>
            <person name="Dai Z."/>
            <person name="Yang S."/>
            <person name="Zhang W."/>
        </authorList>
    </citation>
    <scope>NUCLEOTIDE SEQUENCE</scope>
    <source>
        <strain evidence="7">Wag171par011</strain>
    </source>
</reference>
<evidence type="ECO:0000313" key="7">
    <source>
        <dbReference type="EMBL" id="QTE03823.1"/>
    </source>
</evidence>
<feature type="domain" description="Phospholipase A2-like" evidence="6">
    <location>
        <begin position="4"/>
        <end position="38"/>
    </location>
</feature>
<proteinExistence type="predicted"/>
<dbReference type="GO" id="GO:0039615">
    <property type="term" value="C:T=1 icosahedral viral capsid"/>
    <property type="evidence" value="ECO:0007669"/>
    <property type="project" value="UniProtKB-KW"/>
</dbReference>
<evidence type="ECO:0000256" key="4">
    <source>
        <dbReference type="ARBA" id="ARBA00022844"/>
    </source>
</evidence>
<keyword evidence="2" id="KW-1140">T=1 icosahedral capsid protein</keyword>
<keyword evidence="4" id="KW-0946">Virion</keyword>
<evidence type="ECO:0000259" key="6">
    <source>
        <dbReference type="Pfam" id="PF08398"/>
    </source>
</evidence>
<organism evidence="7">
    <name type="scientific">Motacilla cinerea parvoviridae sp</name>
    <dbReference type="NCBI Taxonomy" id="2794518"/>
    <lineage>
        <taxon>Viruses</taxon>
        <taxon>Monodnaviria</taxon>
        <taxon>Shotokuvirae</taxon>
        <taxon>Cossaviricota</taxon>
        <taxon>Quintoviricetes</taxon>
        <taxon>Piccovirales</taxon>
        <taxon>Parvoviridae</taxon>
    </lineage>
</organism>
<dbReference type="GO" id="GO:0005198">
    <property type="term" value="F:structural molecule activity"/>
    <property type="evidence" value="ECO:0007669"/>
    <property type="project" value="InterPro"/>
</dbReference>
<name>A0A8A4XC69_9VIRU</name>
<dbReference type="SUPFAM" id="SSF88645">
    <property type="entry name" value="ssDNA viruses"/>
    <property type="match status" value="1"/>
</dbReference>